<sequence>MAYTETRRHGNADEDPEAVEDYMAVFAELRGVALPPHASRDLMYKIQQEFSHE</sequence>
<dbReference type="KEGG" id="strr:EKD16_24215"/>
<evidence type="ECO:0000313" key="2">
    <source>
        <dbReference type="Proteomes" id="UP000292235"/>
    </source>
</evidence>
<keyword evidence="2" id="KW-1185">Reference proteome</keyword>
<protein>
    <recommendedName>
        <fullName evidence="3">DUF5753 domain-containing protein</fullName>
    </recommendedName>
</protein>
<dbReference type="EMBL" id="CP036455">
    <property type="protein sequence ID" value="QBI56588.1"/>
    <property type="molecule type" value="Genomic_DNA"/>
</dbReference>
<evidence type="ECO:0000313" key="1">
    <source>
        <dbReference type="EMBL" id="QBI56588.1"/>
    </source>
</evidence>
<dbReference type="AlphaFoldDB" id="A0A4P6Q724"/>
<dbReference type="Proteomes" id="UP000292235">
    <property type="component" value="Chromosome"/>
</dbReference>
<proteinExistence type="predicted"/>
<gene>
    <name evidence="1" type="ORF">EKD16_24215</name>
</gene>
<accession>A0A4P6Q724</accession>
<evidence type="ECO:0008006" key="3">
    <source>
        <dbReference type="Google" id="ProtNLM"/>
    </source>
</evidence>
<reference evidence="1 2" key="1">
    <citation type="submission" date="2019-02" db="EMBL/GenBank/DDBJ databases">
        <authorList>
            <person name="Khodamoradi S."/>
            <person name="Hahnke R.L."/>
            <person name="Kaempfer P."/>
            <person name="Schumann P."/>
            <person name="Rohde M."/>
            <person name="Steinert M."/>
            <person name="Luzhetskyy A."/>
            <person name="Wink J."/>
            <person name="Ruckert C."/>
        </authorList>
    </citation>
    <scope>NUCLEOTIDE SEQUENCE [LARGE SCALE GENOMIC DNA]</scope>
    <source>
        <strain evidence="1 2">M2</strain>
    </source>
</reference>
<name>A0A4P6Q724_9ACTN</name>
<organism evidence="1 2">
    <name type="scientific">Streptomonospora litoralis</name>
    <dbReference type="NCBI Taxonomy" id="2498135"/>
    <lineage>
        <taxon>Bacteria</taxon>
        <taxon>Bacillati</taxon>
        <taxon>Actinomycetota</taxon>
        <taxon>Actinomycetes</taxon>
        <taxon>Streptosporangiales</taxon>
        <taxon>Nocardiopsidaceae</taxon>
        <taxon>Streptomonospora</taxon>
    </lineage>
</organism>